<name>A0A177AZR2_9BILA</name>
<dbReference type="Gene3D" id="1.10.10.60">
    <property type="entry name" value="Homeodomain-like"/>
    <property type="match status" value="1"/>
</dbReference>
<dbReference type="Proteomes" id="UP000078046">
    <property type="component" value="Unassembled WGS sequence"/>
</dbReference>
<reference evidence="2 3" key="1">
    <citation type="submission" date="2016-04" db="EMBL/GenBank/DDBJ databases">
        <title>The genome of Intoshia linei affirms orthonectids as highly simplified spiralians.</title>
        <authorList>
            <person name="Mikhailov K.V."/>
            <person name="Slusarev G.S."/>
            <person name="Nikitin M.A."/>
            <person name="Logacheva M.D."/>
            <person name="Penin A."/>
            <person name="Aleoshin V."/>
            <person name="Panchin Y.V."/>
        </authorList>
    </citation>
    <scope>NUCLEOTIDE SEQUENCE [LARGE SCALE GENOMIC DNA]</scope>
    <source>
        <strain evidence="2">Intl2013</strain>
        <tissue evidence="2">Whole animal</tissue>
    </source>
</reference>
<dbReference type="AlphaFoldDB" id="A0A177AZR2"/>
<gene>
    <name evidence="2" type="ORF">A3Q56_04912</name>
</gene>
<feature type="domain" description="Tc3 transposase DNA binding" evidence="1">
    <location>
        <begin position="4"/>
        <end position="44"/>
    </location>
</feature>
<evidence type="ECO:0000313" key="2">
    <source>
        <dbReference type="EMBL" id="OAF67360.1"/>
    </source>
</evidence>
<evidence type="ECO:0000313" key="3">
    <source>
        <dbReference type="Proteomes" id="UP000078046"/>
    </source>
</evidence>
<comment type="caution">
    <text evidence="2">The sequence shown here is derived from an EMBL/GenBank/DDBJ whole genome shotgun (WGS) entry which is preliminary data.</text>
</comment>
<dbReference type="EMBL" id="LWCA01000681">
    <property type="protein sequence ID" value="OAF67360.1"/>
    <property type="molecule type" value="Genomic_DNA"/>
</dbReference>
<sequence>MPKRGNLLSKFEQGVIQSLTEEKVPIGQIADRLERLYICIKNYLLRSKPYTRGGGRPQLLDNRTKRHICLELIKDNSPTAARLIADLNLNVLKDTVYR</sequence>
<dbReference type="InterPro" id="IPR025898">
    <property type="entry name" value="Tc3_transposase_DNA-bd_dom"/>
</dbReference>
<protein>
    <recommendedName>
        <fullName evidence="1">Tc3 transposase DNA binding domain-containing protein</fullName>
    </recommendedName>
</protein>
<accession>A0A177AZR2</accession>
<proteinExistence type="predicted"/>
<dbReference type="GO" id="GO:0003677">
    <property type="term" value="F:DNA binding"/>
    <property type="evidence" value="ECO:0007669"/>
    <property type="project" value="InterPro"/>
</dbReference>
<keyword evidence="3" id="KW-1185">Reference proteome</keyword>
<organism evidence="2 3">
    <name type="scientific">Intoshia linei</name>
    <dbReference type="NCBI Taxonomy" id="1819745"/>
    <lineage>
        <taxon>Eukaryota</taxon>
        <taxon>Metazoa</taxon>
        <taxon>Spiralia</taxon>
        <taxon>Lophotrochozoa</taxon>
        <taxon>Mesozoa</taxon>
        <taxon>Orthonectida</taxon>
        <taxon>Rhopaluridae</taxon>
        <taxon>Intoshia</taxon>
    </lineage>
</organism>
<dbReference type="OrthoDB" id="5829636at2759"/>
<dbReference type="Pfam" id="PF11427">
    <property type="entry name" value="HTH_Tnp_Tc3_1"/>
    <property type="match status" value="1"/>
</dbReference>
<evidence type="ECO:0000259" key="1">
    <source>
        <dbReference type="Pfam" id="PF11427"/>
    </source>
</evidence>